<reference evidence="1" key="1">
    <citation type="journal article" date="2021" name="Microb. Physiol.">
        <title>Proteogenomic Insights into the Physiology of Marine, Sulfate-Reducing, Filamentous Desulfonema limicola and Desulfonema magnum.</title>
        <authorList>
            <person name="Schnaars V."/>
            <person name="Wohlbrand L."/>
            <person name="Scheve S."/>
            <person name="Hinrichs C."/>
            <person name="Reinhardt R."/>
            <person name="Rabus R."/>
        </authorList>
    </citation>
    <scope>NUCLEOTIDE SEQUENCE</scope>
    <source>
        <strain evidence="1">4be13</strain>
    </source>
</reference>
<sequence length="214" mass="23336">MNNSPKKLVIFFRVVCVTAFLKEQIKSIGLSFSPSASSIHPNHSVDVDMIISGLENGVQTHCFGNMAGFDFSIDYDHKGLNFEGCRQGTRPVYINRNEADERKLFFPGGSVIRLSRLSSIWDFSFRSADELGLATVSFFGVGLGKNDLLFSNGISEDGMSSSLSVTLENGTAEASESYGQAGVWLLKSGLARRLNHGFPQIPQMTRILQSAVSA</sequence>
<evidence type="ECO:0000313" key="2">
    <source>
        <dbReference type="Proteomes" id="UP000663722"/>
    </source>
</evidence>
<dbReference type="AlphaFoldDB" id="A0A975GRF8"/>
<dbReference type="RefSeq" id="WP_207678867.1">
    <property type="nucleotide sequence ID" value="NZ_CP061800.1"/>
</dbReference>
<evidence type="ECO:0000313" key="1">
    <source>
        <dbReference type="EMBL" id="QTA90855.1"/>
    </source>
</evidence>
<dbReference type="EMBL" id="CP061800">
    <property type="protein sequence ID" value="QTA90855.1"/>
    <property type="molecule type" value="Genomic_DNA"/>
</dbReference>
<dbReference type="Proteomes" id="UP000663722">
    <property type="component" value="Chromosome"/>
</dbReference>
<organism evidence="1 2">
    <name type="scientific">Desulfonema magnum</name>
    <dbReference type="NCBI Taxonomy" id="45655"/>
    <lineage>
        <taxon>Bacteria</taxon>
        <taxon>Pseudomonadati</taxon>
        <taxon>Thermodesulfobacteriota</taxon>
        <taxon>Desulfobacteria</taxon>
        <taxon>Desulfobacterales</taxon>
        <taxon>Desulfococcaceae</taxon>
        <taxon>Desulfonema</taxon>
    </lineage>
</organism>
<protein>
    <submittedName>
        <fullName evidence="1">Uncharacterized protein</fullName>
    </submittedName>
</protein>
<proteinExistence type="predicted"/>
<keyword evidence="2" id="KW-1185">Reference proteome</keyword>
<gene>
    <name evidence="1" type="ORF">dnm_069170</name>
</gene>
<accession>A0A975GRF8</accession>
<dbReference type="KEGG" id="dmm:dnm_069170"/>
<name>A0A975GRF8_9BACT</name>